<dbReference type="RefSeq" id="XP_029006137.1">
    <property type="nucleotide sequence ID" value="XM_029150304.3"/>
</dbReference>
<comment type="subcellular location">
    <subcellularLocation>
        <location evidence="1">Nucleus</location>
        <location evidence="1">Nucleolus</location>
    </subcellularLocation>
</comment>
<feature type="compositionally biased region" description="Low complexity" evidence="10">
    <location>
        <begin position="651"/>
        <end position="663"/>
    </location>
</feature>
<feature type="compositionally biased region" description="Basic and acidic residues" evidence="10">
    <location>
        <begin position="612"/>
        <end position="638"/>
    </location>
</feature>
<dbReference type="OrthoDB" id="21643at2759"/>
<dbReference type="GO" id="GO:1902570">
    <property type="term" value="P:protein localization to nucleolus"/>
    <property type="evidence" value="ECO:0007669"/>
    <property type="project" value="TreeGrafter"/>
</dbReference>
<feature type="compositionally biased region" description="Basic residues" evidence="10">
    <location>
        <begin position="372"/>
        <end position="382"/>
    </location>
</feature>
<dbReference type="SMART" id="SM00360">
    <property type="entry name" value="RRM"/>
    <property type="match status" value="1"/>
</dbReference>
<feature type="compositionally biased region" description="Acidic residues" evidence="10">
    <location>
        <begin position="386"/>
        <end position="400"/>
    </location>
</feature>
<evidence type="ECO:0000256" key="5">
    <source>
        <dbReference type="ARBA" id="ARBA00054821"/>
    </source>
</evidence>
<dbReference type="KEGG" id="bspl:114855271"/>
<feature type="compositionally biased region" description="Low complexity" evidence="10">
    <location>
        <begin position="946"/>
        <end position="957"/>
    </location>
</feature>
<keyword evidence="9" id="KW-0175">Coiled coil</keyword>
<evidence type="ECO:0000256" key="7">
    <source>
        <dbReference type="ARBA" id="ARBA00068539"/>
    </source>
</evidence>
<organism evidence="12 13">
    <name type="scientific">Betta splendens</name>
    <name type="common">Siamese fighting fish</name>
    <dbReference type="NCBI Taxonomy" id="158456"/>
    <lineage>
        <taxon>Eukaryota</taxon>
        <taxon>Metazoa</taxon>
        <taxon>Chordata</taxon>
        <taxon>Craniata</taxon>
        <taxon>Vertebrata</taxon>
        <taxon>Euteleostomi</taxon>
        <taxon>Actinopterygii</taxon>
        <taxon>Neopterygii</taxon>
        <taxon>Teleostei</taxon>
        <taxon>Neoteleostei</taxon>
        <taxon>Acanthomorphata</taxon>
        <taxon>Anabantaria</taxon>
        <taxon>Anabantiformes</taxon>
        <taxon>Anabantoidei</taxon>
        <taxon>Osphronemidae</taxon>
        <taxon>Betta</taxon>
    </lineage>
</organism>
<dbReference type="InterPro" id="IPR000504">
    <property type="entry name" value="RRM_dom"/>
</dbReference>
<feature type="compositionally biased region" description="Polar residues" evidence="10">
    <location>
        <begin position="492"/>
        <end position="516"/>
    </location>
</feature>
<evidence type="ECO:0000256" key="10">
    <source>
        <dbReference type="SAM" id="MobiDB-lite"/>
    </source>
</evidence>
<evidence type="ECO:0000256" key="3">
    <source>
        <dbReference type="ARBA" id="ARBA00022884"/>
    </source>
</evidence>
<dbReference type="PANTHER" id="PTHR48029">
    <property type="entry name" value="NUCLEOLAR PROTEIN 8"/>
    <property type="match status" value="1"/>
</dbReference>
<feature type="compositionally biased region" description="Basic and acidic residues" evidence="10">
    <location>
        <begin position="1085"/>
        <end position="1095"/>
    </location>
</feature>
<dbReference type="CDD" id="cd12226">
    <property type="entry name" value="RRM_NOL8"/>
    <property type="match status" value="1"/>
</dbReference>
<feature type="compositionally biased region" description="Pro residues" evidence="10">
    <location>
        <begin position="347"/>
        <end position="362"/>
    </location>
</feature>
<evidence type="ECO:0000313" key="13">
    <source>
        <dbReference type="RefSeq" id="XP_029006137.1"/>
    </source>
</evidence>
<feature type="compositionally biased region" description="Acidic residues" evidence="10">
    <location>
        <begin position="907"/>
        <end position="929"/>
    </location>
</feature>
<feature type="compositionally biased region" description="Polar residues" evidence="10">
    <location>
        <begin position="1097"/>
        <end position="1109"/>
    </location>
</feature>
<evidence type="ECO:0000256" key="4">
    <source>
        <dbReference type="ARBA" id="ARBA00023242"/>
    </source>
</evidence>
<feature type="region of interest" description="Disordered" evidence="10">
    <location>
        <begin position="202"/>
        <end position="229"/>
    </location>
</feature>
<feature type="compositionally biased region" description="Polar residues" evidence="10">
    <location>
        <begin position="830"/>
        <end position="839"/>
    </location>
</feature>
<keyword evidence="4" id="KW-0539">Nucleus</keyword>
<dbReference type="GeneID" id="114855271"/>
<dbReference type="AlphaFoldDB" id="A0A6P7MHZ8"/>
<feature type="compositionally biased region" description="Acidic residues" evidence="10">
    <location>
        <begin position="795"/>
        <end position="806"/>
    </location>
</feature>
<dbReference type="SUPFAM" id="SSF54928">
    <property type="entry name" value="RNA-binding domain, RBD"/>
    <property type="match status" value="1"/>
</dbReference>
<name>A0A6P7MHZ8_BETSP</name>
<keyword evidence="3 8" id="KW-0694">RNA-binding</keyword>
<feature type="compositionally biased region" description="Acidic residues" evidence="10">
    <location>
        <begin position="1041"/>
        <end position="1053"/>
    </location>
</feature>
<feature type="region of interest" description="Disordered" evidence="10">
    <location>
        <begin position="259"/>
        <end position="280"/>
    </location>
</feature>
<accession>A0A6P7MHZ8</accession>
<dbReference type="PANTHER" id="PTHR48029:SF1">
    <property type="entry name" value="NUCLEOLAR PROTEIN 8"/>
    <property type="match status" value="1"/>
</dbReference>
<feature type="compositionally biased region" description="Basic and acidic residues" evidence="10">
    <location>
        <begin position="894"/>
        <end position="906"/>
    </location>
</feature>
<feature type="compositionally biased region" description="Polar residues" evidence="10">
    <location>
        <begin position="596"/>
        <end position="611"/>
    </location>
</feature>
<feature type="compositionally biased region" description="Basic and acidic residues" evidence="10">
    <location>
        <begin position="970"/>
        <end position="1008"/>
    </location>
</feature>
<reference evidence="13" key="1">
    <citation type="submission" date="2025-08" db="UniProtKB">
        <authorList>
            <consortium name="RefSeq"/>
        </authorList>
    </citation>
    <scope>IDENTIFICATION</scope>
</reference>
<comment type="subunit">
    <text evidence="6">Interacts with the GTP form of RRAGA, RRAGC and RRAGD. Interacts with NIP7. Interacts with DDX18; the interaction is RNA-dependent. Interacts with DDX47; the interaction is RNA-dependent.</text>
</comment>
<sequence>MRRLYVGGLSHLITEKDLKDRFGKFGKVEDVELRTRKDEDGVPYKTFGYINIDISDVDLKKCLTVLNKSKWKGGTLQIEMAKESFLHRLAEERQAATEQCLKPPKAEDKRQKLLDSLSKAGVENFTMKAAVPGTEIAGHKDWIVSKFGRVLPVLQLRCQKGNKARTLKYDPSKYCHNIRKLDRDATVEPTPVTQLTWEVQGGDDDISKKRRGEFPPYQPPRPKKSRTNVVNSCNTAAKTKPSQIVEAVNPTEAHRFKNGFLQSTNQRATHRRGAYLNDGDVDSDEEIRRLVEAQQISHSALQQVSEDDNLEVVGFDYLKSGKKGRSEDKNEDDYDSADTDELFASRKPPPPPPQKKSAPPIPEQLTENNTDRRKKRLKRKGKAGGQEEDEEDLLDADEDLTCWKSSTTVQRRDASKQNCQTKGGISEKQSNEMADLPLSESDFSDDEDEDEEELDSDDSCSDSDYEGMFSNVTHLEISLADLQRLAEENQETSDTTAPSILSTGLEQKTNLPSGPTEQPAPKKGTLPEDILAAILEDNSSEDEQGRKKGKRKGVITSLPAFQGTRALNQGLDEFMKAQKEQDERRDVKKQKLDSAAQLNPRATTSGTTNQQKHTETKKTPESRHKDMEEQKRKGDVVKDMPATKGLKGTPSEAETVSSSSNSSSDDDGEHGDEKEGGKSLQAAVTAKASLLSSSSSFEEDEEKSTQDPVKAAPSTASDSDSFSSDEDEKEEHSLPRVSLKAEDEEEQQRKANMRRLAAVQQRQKEAEEHKKLIQGALANPDAQKAGAGKHIVFGSDDEDDEEEVETTSEISTSKKPLFQEGQSDDDSTSDEAPSNQNNRNIEKERLKPSGPQLFGGSDAEDDGDEKEDGGRFDIRPQFEGRAGQKLMELQSRFGTDERFRMDSRFLEDDEKKDEESEGKDSMTQDDEALEQERKKNLDILQSVLGSSQQTSSKTSSKAKTFRDVSSLHYDPSKEEHAAFETTADESKESKSARKKKREEAQKLPEVSKEIYFDVSGDLTTMFGLTKSDVPGQEENTTWDQEKEEEAGGQDEEPTLLSSAPTADLNADKEESAGFKFSFFGDDTETENKLTAEYKVESIQTPKASWQQDPRFQDSSSDEDEDEQEEEEEPTSTATKMREEEKETPSKVNLFFFHPEDIRLTEGPRLFCRSTQLENQREQWEERRNELRQEYRKKHKNARRKLKSSQQR</sequence>
<feature type="region of interest" description="Disordered" evidence="10">
    <location>
        <begin position="1021"/>
        <end position="1148"/>
    </location>
</feature>
<feature type="domain" description="RRM" evidence="11">
    <location>
        <begin position="2"/>
        <end position="83"/>
    </location>
</feature>
<feature type="compositionally biased region" description="Polar residues" evidence="10">
    <location>
        <begin position="416"/>
        <end position="432"/>
    </location>
</feature>
<dbReference type="InParanoid" id="A0A6P7MHZ8"/>
<dbReference type="GO" id="GO:0005730">
    <property type="term" value="C:nucleolus"/>
    <property type="evidence" value="ECO:0007669"/>
    <property type="project" value="UniProtKB-SubCell"/>
</dbReference>
<dbReference type="Proteomes" id="UP000515150">
    <property type="component" value="Chromosome 5"/>
</dbReference>
<comment type="function">
    <text evidence="5">Plays an essential role in the survival of diffuse-type gastric cancer cells. Acts as a nucleolar anchoring protein for DDX47. May be involved in regulation of gene expression at the post-transcriptional level or in ribosome biogenesis in cancer cells.</text>
</comment>
<protein>
    <recommendedName>
        <fullName evidence="7">Nucleolar protein 8</fullName>
    </recommendedName>
</protein>
<feature type="compositionally biased region" description="Basic and acidic residues" evidence="10">
    <location>
        <begin position="762"/>
        <end position="771"/>
    </location>
</feature>
<feature type="coiled-coil region" evidence="9">
    <location>
        <begin position="1169"/>
        <end position="1207"/>
    </location>
</feature>
<feature type="compositionally biased region" description="Acidic residues" evidence="10">
    <location>
        <begin position="442"/>
        <end position="465"/>
    </location>
</feature>
<gene>
    <name evidence="13" type="primary">nol8</name>
</gene>
<feature type="compositionally biased region" description="Acidic residues" evidence="10">
    <location>
        <begin position="329"/>
        <end position="341"/>
    </location>
</feature>
<evidence type="ECO:0000313" key="12">
    <source>
        <dbReference type="Proteomes" id="UP000515150"/>
    </source>
</evidence>
<feature type="compositionally biased region" description="Acidic residues" evidence="10">
    <location>
        <begin position="858"/>
        <end position="867"/>
    </location>
</feature>
<dbReference type="FunFam" id="3.30.70.330:FF:000346">
    <property type="entry name" value="Nucleolar protein 8"/>
    <property type="match status" value="1"/>
</dbReference>
<dbReference type="InterPro" id="IPR035979">
    <property type="entry name" value="RBD_domain_sf"/>
</dbReference>
<feature type="compositionally biased region" description="Acidic residues" evidence="10">
    <location>
        <begin position="1115"/>
        <end position="1129"/>
    </location>
</feature>
<feature type="compositionally biased region" description="Basic and acidic residues" evidence="10">
    <location>
        <begin position="573"/>
        <end position="592"/>
    </location>
</feature>
<dbReference type="PROSITE" id="PS50102">
    <property type="entry name" value="RRM"/>
    <property type="match status" value="1"/>
</dbReference>
<dbReference type="CTD" id="55035"/>
<feature type="compositionally biased region" description="Basic and acidic residues" evidence="10">
    <location>
        <begin position="1135"/>
        <end position="1144"/>
    </location>
</feature>
<evidence type="ECO:0000259" key="11">
    <source>
        <dbReference type="PROSITE" id="PS50102"/>
    </source>
</evidence>
<feature type="region of interest" description="Disordered" evidence="10">
    <location>
        <begin position="320"/>
        <end position="468"/>
    </location>
</feature>
<keyword evidence="2" id="KW-0597">Phosphoprotein</keyword>
<dbReference type="InterPro" id="IPR034138">
    <property type="entry name" value="NOP8_RRM"/>
</dbReference>
<evidence type="ECO:0000256" key="9">
    <source>
        <dbReference type="SAM" id="Coils"/>
    </source>
</evidence>
<evidence type="ECO:0000256" key="8">
    <source>
        <dbReference type="PROSITE-ProRule" id="PRU00176"/>
    </source>
</evidence>
<evidence type="ECO:0000256" key="6">
    <source>
        <dbReference type="ARBA" id="ARBA00065066"/>
    </source>
</evidence>
<feature type="region of interest" description="Disordered" evidence="10">
    <location>
        <begin position="485"/>
        <end position="1008"/>
    </location>
</feature>
<dbReference type="Gene3D" id="3.30.70.330">
    <property type="match status" value="1"/>
</dbReference>
<evidence type="ECO:0000256" key="2">
    <source>
        <dbReference type="ARBA" id="ARBA00022553"/>
    </source>
</evidence>
<dbReference type="InterPro" id="IPR012677">
    <property type="entry name" value="Nucleotide-bd_a/b_plait_sf"/>
</dbReference>
<dbReference type="Pfam" id="PF00076">
    <property type="entry name" value="RRM_1"/>
    <property type="match status" value="1"/>
</dbReference>
<keyword evidence="12" id="KW-1185">Reference proteome</keyword>
<proteinExistence type="predicted"/>
<dbReference type="GO" id="GO:0003723">
    <property type="term" value="F:RNA binding"/>
    <property type="evidence" value="ECO:0007669"/>
    <property type="project" value="UniProtKB-UniRule"/>
</dbReference>
<evidence type="ECO:0000256" key="1">
    <source>
        <dbReference type="ARBA" id="ARBA00004604"/>
    </source>
</evidence>
<feature type="compositionally biased region" description="Basic and acidic residues" evidence="10">
    <location>
        <begin position="868"/>
        <end position="878"/>
    </location>
</feature>